<dbReference type="GO" id="GO:0000785">
    <property type="term" value="C:chromatin"/>
    <property type="evidence" value="ECO:0007669"/>
    <property type="project" value="UniProtKB-ARBA"/>
</dbReference>
<reference evidence="8 9" key="1">
    <citation type="submission" date="2019-09" db="EMBL/GenBank/DDBJ databases">
        <title>A chromosome-level genome assembly of the Chinese tupelo Nyssa sinensis.</title>
        <authorList>
            <person name="Yang X."/>
            <person name="Kang M."/>
            <person name="Yang Y."/>
            <person name="Xiong H."/>
            <person name="Wang M."/>
            <person name="Zhang Z."/>
            <person name="Wang Z."/>
            <person name="Wu H."/>
            <person name="Ma T."/>
            <person name="Liu J."/>
            <person name="Xi Z."/>
        </authorList>
    </citation>
    <scope>NUCLEOTIDE SEQUENCE [LARGE SCALE GENOMIC DNA]</scope>
    <source>
        <strain evidence="8">J267</strain>
        <tissue evidence="8">Leaf</tissue>
    </source>
</reference>
<evidence type="ECO:0000313" key="9">
    <source>
        <dbReference type="Proteomes" id="UP000325577"/>
    </source>
</evidence>
<dbReference type="GO" id="GO:0003677">
    <property type="term" value="F:DNA binding"/>
    <property type="evidence" value="ECO:0007669"/>
    <property type="project" value="UniProtKB-UniRule"/>
</dbReference>
<evidence type="ECO:0000313" key="8">
    <source>
        <dbReference type="EMBL" id="KAA8514951.1"/>
    </source>
</evidence>
<dbReference type="GO" id="GO:0005634">
    <property type="term" value="C:nucleus"/>
    <property type="evidence" value="ECO:0007669"/>
    <property type="project" value="UniProtKB-SubCell"/>
</dbReference>
<evidence type="ECO:0000256" key="2">
    <source>
        <dbReference type="ARBA" id="ARBA00008774"/>
    </source>
</evidence>
<gene>
    <name evidence="8" type="ORF">F0562_018262</name>
</gene>
<proteinExistence type="inferred from homology"/>
<dbReference type="Pfam" id="PF09011">
    <property type="entry name" value="HMG_box_2"/>
    <property type="match status" value="1"/>
</dbReference>
<dbReference type="PANTHER" id="PTHR46261:SF12">
    <property type="entry name" value="HIGH MOBILITY GROUP B PROTEIN 14"/>
    <property type="match status" value="1"/>
</dbReference>
<evidence type="ECO:0000256" key="4">
    <source>
        <dbReference type="ARBA" id="ARBA00023242"/>
    </source>
</evidence>
<dbReference type="PROSITE" id="PS50118">
    <property type="entry name" value="HMG_BOX_2"/>
    <property type="match status" value="1"/>
</dbReference>
<dbReference type="PANTHER" id="PTHR46261">
    <property type="entry name" value="HIGH MOBILITY GROUP B PROTEIN 4-RELATED"/>
    <property type="match status" value="1"/>
</dbReference>
<dbReference type="AlphaFoldDB" id="A0A5J4ZCH1"/>
<dbReference type="GO" id="GO:0030527">
    <property type="term" value="F:structural constituent of chromatin"/>
    <property type="evidence" value="ECO:0007669"/>
    <property type="project" value="UniProtKB-ARBA"/>
</dbReference>
<feature type="compositionally biased region" description="Basic residues" evidence="6">
    <location>
        <begin position="14"/>
        <end position="44"/>
    </location>
</feature>
<dbReference type="Proteomes" id="UP000325577">
    <property type="component" value="Linkage Group LG9"/>
</dbReference>
<dbReference type="Gene3D" id="1.10.30.10">
    <property type="entry name" value="High mobility group box domain"/>
    <property type="match status" value="1"/>
</dbReference>
<feature type="region of interest" description="Disordered" evidence="6">
    <location>
        <begin position="1"/>
        <end position="49"/>
    </location>
</feature>
<comment type="similarity">
    <text evidence="2">Belongs to the HMGB family.</text>
</comment>
<evidence type="ECO:0000256" key="1">
    <source>
        <dbReference type="ARBA" id="ARBA00004123"/>
    </source>
</evidence>
<evidence type="ECO:0000259" key="7">
    <source>
        <dbReference type="PROSITE" id="PS50118"/>
    </source>
</evidence>
<feature type="compositionally biased region" description="Basic and acidic residues" evidence="6">
    <location>
        <begin position="1"/>
        <end position="12"/>
    </location>
</feature>
<dbReference type="OrthoDB" id="1919336at2759"/>
<dbReference type="EMBL" id="CM018052">
    <property type="protein sequence ID" value="KAA8514951.1"/>
    <property type="molecule type" value="Genomic_DNA"/>
</dbReference>
<feature type="domain" description="HMG box" evidence="7">
    <location>
        <begin position="46"/>
        <end position="112"/>
    </location>
</feature>
<name>A0A5J4ZCH1_9ASTE</name>
<evidence type="ECO:0000256" key="6">
    <source>
        <dbReference type="SAM" id="MobiDB-lite"/>
    </source>
</evidence>
<dbReference type="GO" id="GO:0006325">
    <property type="term" value="P:chromatin organization"/>
    <property type="evidence" value="ECO:0007669"/>
    <property type="project" value="UniProtKB-ARBA"/>
</dbReference>
<dbReference type="SMART" id="SM00398">
    <property type="entry name" value="HMG"/>
    <property type="match status" value="1"/>
</dbReference>
<accession>A0A5J4ZCH1</accession>
<dbReference type="GO" id="GO:0003682">
    <property type="term" value="F:chromatin binding"/>
    <property type="evidence" value="ECO:0007669"/>
    <property type="project" value="UniProtKB-ARBA"/>
</dbReference>
<dbReference type="InterPro" id="IPR036910">
    <property type="entry name" value="HMG_box_dom_sf"/>
</dbReference>
<dbReference type="InterPro" id="IPR009071">
    <property type="entry name" value="HMG_box_dom"/>
</dbReference>
<evidence type="ECO:0000256" key="5">
    <source>
        <dbReference type="PROSITE-ProRule" id="PRU00267"/>
    </source>
</evidence>
<dbReference type="SUPFAM" id="SSF47095">
    <property type="entry name" value="HMG-box"/>
    <property type="match status" value="1"/>
</dbReference>
<organism evidence="8 9">
    <name type="scientific">Nyssa sinensis</name>
    <dbReference type="NCBI Taxonomy" id="561372"/>
    <lineage>
        <taxon>Eukaryota</taxon>
        <taxon>Viridiplantae</taxon>
        <taxon>Streptophyta</taxon>
        <taxon>Embryophyta</taxon>
        <taxon>Tracheophyta</taxon>
        <taxon>Spermatophyta</taxon>
        <taxon>Magnoliopsida</taxon>
        <taxon>eudicotyledons</taxon>
        <taxon>Gunneridae</taxon>
        <taxon>Pentapetalae</taxon>
        <taxon>asterids</taxon>
        <taxon>Cornales</taxon>
        <taxon>Nyssaceae</taxon>
        <taxon>Nyssa</taxon>
    </lineage>
</organism>
<protein>
    <recommendedName>
        <fullName evidence="7">HMG box domain-containing protein</fullName>
    </recommendedName>
</protein>
<sequence>MALKIKSTEGTKKVATKHGKPKSAKKPKTASKKPVKIGVKKPKKPPTASSTSWMIFARNFKNRIRMSSQCVMCIGKACGMKWKTMTYEEKVQYYDIAREKRAEFDRAMADYIKRMESGEDQESELSEFD</sequence>
<dbReference type="InterPro" id="IPR031061">
    <property type="entry name" value="HMGB_plant"/>
</dbReference>
<comment type="subcellular location">
    <subcellularLocation>
        <location evidence="1">Nucleus</location>
    </subcellularLocation>
</comment>
<evidence type="ECO:0000256" key="3">
    <source>
        <dbReference type="ARBA" id="ARBA00023125"/>
    </source>
</evidence>
<feature type="DNA-binding region" description="HMG box" evidence="5">
    <location>
        <begin position="46"/>
        <end position="112"/>
    </location>
</feature>
<keyword evidence="4 5" id="KW-0539">Nucleus</keyword>
<keyword evidence="9" id="KW-1185">Reference proteome</keyword>
<keyword evidence="3 5" id="KW-0238">DNA-binding</keyword>